<keyword evidence="7" id="KW-1185">Reference proteome</keyword>
<name>A0AAV5WD63_9BILA</name>
<dbReference type="AlphaFoldDB" id="A0AAV5WD63"/>
<feature type="transmembrane region" description="Helical" evidence="5">
    <location>
        <begin position="389"/>
        <end position="407"/>
    </location>
</feature>
<feature type="transmembrane region" description="Helical" evidence="5">
    <location>
        <begin position="14"/>
        <end position="35"/>
    </location>
</feature>
<sequence length="438" mass="48517">ISYFQMMDINILKLLLLVAMIVGVIVAGLAPVRLLKVLRQNAARASSSQQHKNISLILCLLTCFSGGVFLGTCFLHLFPELNNSVRDLIVRYDWHVEYPLAELLSCIGFFLLFFLEELVIMLLPSMAHGHSHGHHAHGAHTADEHDHDSLEKKAESGCCMTNLPPVKGIEERAAGDKTEETAMLNKSTVVEDADGHCQKHCPLTVHRRHSGGGQGECTNDNAELITTVILAEPERCETNCHEDEDPPILMKSSPHAHSHGVRSITLVLALSFHELIEGVAFGVQTDTAKVTALFLSLLVHKLIVAFSTGLQLARTHAHQLHLVVISIVVISLTSPVGALFGMVISGGESSFLKDCMITVFQGLAVGTFLYVTFFEILLHERDNEHPNMYKLLFMLLGFAMIALLRLIDNHDHAHPDMVNATARHFHLHDHDHDHDHEH</sequence>
<dbReference type="PANTHER" id="PTHR11040">
    <property type="entry name" value="ZINC/IRON TRANSPORTER"/>
    <property type="match status" value="1"/>
</dbReference>
<dbReference type="GO" id="GO:0005886">
    <property type="term" value="C:plasma membrane"/>
    <property type="evidence" value="ECO:0007669"/>
    <property type="project" value="TreeGrafter"/>
</dbReference>
<dbReference type="InterPro" id="IPR003689">
    <property type="entry name" value="ZIP"/>
</dbReference>
<feature type="transmembrane region" description="Helical" evidence="5">
    <location>
        <begin position="322"/>
        <end position="344"/>
    </location>
</feature>
<evidence type="ECO:0000256" key="1">
    <source>
        <dbReference type="ARBA" id="ARBA00004141"/>
    </source>
</evidence>
<evidence type="ECO:0000313" key="7">
    <source>
        <dbReference type="Proteomes" id="UP001432322"/>
    </source>
</evidence>
<dbReference type="Pfam" id="PF02535">
    <property type="entry name" value="Zip"/>
    <property type="match status" value="1"/>
</dbReference>
<keyword evidence="3 5" id="KW-1133">Transmembrane helix</keyword>
<keyword evidence="4 5" id="KW-0472">Membrane</keyword>
<feature type="transmembrane region" description="Helical" evidence="5">
    <location>
        <begin position="98"/>
        <end position="123"/>
    </location>
</feature>
<reference evidence="6" key="1">
    <citation type="submission" date="2023-10" db="EMBL/GenBank/DDBJ databases">
        <title>Genome assembly of Pristionchus species.</title>
        <authorList>
            <person name="Yoshida K."/>
            <person name="Sommer R.J."/>
        </authorList>
    </citation>
    <scope>NUCLEOTIDE SEQUENCE</scope>
    <source>
        <strain evidence="6">RS5133</strain>
    </source>
</reference>
<evidence type="ECO:0000256" key="4">
    <source>
        <dbReference type="ARBA" id="ARBA00023136"/>
    </source>
</evidence>
<dbReference type="EMBL" id="BTSY01000005">
    <property type="protein sequence ID" value="GMT28288.1"/>
    <property type="molecule type" value="Genomic_DNA"/>
</dbReference>
<organism evidence="6 7">
    <name type="scientific">Pristionchus fissidentatus</name>
    <dbReference type="NCBI Taxonomy" id="1538716"/>
    <lineage>
        <taxon>Eukaryota</taxon>
        <taxon>Metazoa</taxon>
        <taxon>Ecdysozoa</taxon>
        <taxon>Nematoda</taxon>
        <taxon>Chromadorea</taxon>
        <taxon>Rhabditida</taxon>
        <taxon>Rhabditina</taxon>
        <taxon>Diplogasteromorpha</taxon>
        <taxon>Diplogasteroidea</taxon>
        <taxon>Neodiplogasteridae</taxon>
        <taxon>Pristionchus</taxon>
    </lineage>
</organism>
<protein>
    <submittedName>
        <fullName evidence="6">Uncharacterized protein</fullName>
    </submittedName>
</protein>
<dbReference type="PANTHER" id="PTHR11040:SF219">
    <property type="entry name" value="ZRT (ZRT), IRT- (IRT-) LIKE PROTEIN TRANSPORTER"/>
    <property type="match status" value="1"/>
</dbReference>
<evidence type="ECO:0000256" key="3">
    <source>
        <dbReference type="ARBA" id="ARBA00022989"/>
    </source>
</evidence>
<evidence type="ECO:0000313" key="6">
    <source>
        <dbReference type="EMBL" id="GMT28288.1"/>
    </source>
</evidence>
<keyword evidence="2 5" id="KW-0812">Transmembrane</keyword>
<feature type="transmembrane region" description="Helical" evidence="5">
    <location>
        <begin position="356"/>
        <end position="377"/>
    </location>
</feature>
<proteinExistence type="predicted"/>
<dbReference type="GO" id="GO:0005385">
    <property type="term" value="F:zinc ion transmembrane transporter activity"/>
    <property type="evidence" value="ECO:0007669"/>
    <property type="project" value="TreeGrafter"/>
</dbReference>
<evidence type="ECO:0000256" key="2">
    <source>
        <dbReference type="ARBA" id="ARBA00022692"/>
    </source>
</evidence>
<dbReference type="Proteomes" id="UP001432322">
    <property type="component" value="Unassembled WGS sequence"/>
</dbReference>
<comment type="caution">
    <text evidence="6">The sequence shown here is derived from an EMBL/GenBank/DDBJ whole genome shotgun (WGS) entry which is preliminary data.</text>
</comment>
<feature type="non-terminal residue" evidence="6">
    <location>
        <position position="1"/>
    </location>
</feature>
<evidence type="ECO:0000256" key="5">
    <source>
        <dbReference type="SAM" id="Phobius"/>
    </source>
</evidence>
<gene>
    <name evidence="6" type="ORF">PFISCL1PPCAC_19585</name>
</gene>
<comment type="subcellular location">
    <subcellularLocation>
        <location evidence="1">Membrane</location>
        <topology evidence="1">Multi-pass membrane protein</topology>
    </subcellularLocation>
</comment>
<accession>A0AAV5WD63</accession>
<feature type="transmembrane region" description="Helical" evidence="5">
    <location>
        <begin position="56"/>
        <end position="78"/>
    </location>
</feature>